<accession>A0AAJ4A4S1</accession>
<keyword evidence="7" id="KW-0479">Metal-binding</keyword>
<keyword evidence="8" id="KW-0249">Electron transport</keyword>
<feature type="transmembrane region" description="Helical" evidence="12">
    <location>
        <begin position="153"/>
        <end position="174"/>
    </location>
</feature>
<evidence type="ECO:0000256" key="4">
    <source>
        <dbReference type="ARBA" id="ARBA00022475"/>
    </source>
</evidence>
<dbReference type="RefSeq" id="WP_152299970.1">
    <property type="nucleotide sequence ID" value="NZ_CP041166.1"/>
</dbReference>
<evidence type="ECO:0000256" key="7">
    <source>
        <dbReference type="ARBA" id="ARBA00022723"/>
    </source>
</evidence>
<evidence type="ECO:0000256" key="9">
    <source>
        <dbReference type="ARBA" id="ARBA00022989"/>
    </source>
</evidence>
<proteinExistence type="inferred from homology"/>
<reference evidence="15" key="1">
    <citation type="submission" date="2019-06" db="EMBL/GenBank/DDBJ databases">
        <title>Sulfurimonas gotlandica sp. nov., a chemoautotrophic and psychrotolerant epsilonproteobacterium isolated from a pelagic redoxcline, and an emended description of the genus Sulfurimonas.</title>
        <authorList>
            <person name="Wang S."/>
            <person name="Jiang L."/>
            <person name="Shao Z."/>
        </authorList>
    </citation>
    <scope>NUCLEOTIDE SEQUENCE [LARGE SCALE GENOMIC DNA]</scope>
    <source>
        <strain evidence="15">1-1N</strain>
    </source>
</reference>
<dbReference type="InterPro" id="IPR011577">
    <property type="entry name" value="Cyt_b561_bac/Ni-Hgenase"/>
</dbReference>
<comment type="subcellular location">
    <subcellularLocation>
        <location evidence="1">Cell membrane</location>
        <topology evidence="1">Multi-pass membrane protein</topology>
    </subcellularLocation>
</comment>
<comment type="similarity">
    <text evidence="2">Belongs to the HupC/HyaC/HydC family.</text>
</comment>
<dbReference type="SUPFAM" id="SSF81342">
    <property type="entry name" value="Transmembrane di-heme cytochromes"/>
    <property type="match status" value="1"/>
</dbReference>
<dbReference type="GO" id="GO:0005506">
    <property type="term" value="F:iron ion binding"/>
    <property type="evidence" value="ECO:0007669"/>
    <property type="project" value="InterPro"/>
</dbReference>
<evidence type="ECO:0000256" key="11">
    <source>
        <dbReference type="ARBA" id="ARBA00023136"/>
    </source>
</evidence>
<dbReference type="GO" id="GO:0020037">
    <property type="term" value="F:heme binding"/>
    <property type="evidence" value="ECO:0007669"/>
    <property type="project" value="TreeGrafter"/>
</dbReference>
<dbReference type="KEGG" id="suln:FJR47_08285"/>
<feature type="transmembrane region" description="Helical" evidence="12">
    <location>
        <begin position="9"/>
        <end position="27"/>
    </location>
</feature>
<dbReference type="AlphaFoldDB" id="A0AAJ4A4S1"/>
<feature type="transmembrane region" description="Helical" evidence="12">
    <location>
        <begin position="112"/>
        <end position="133"/>
    </location>
</feature>
<evidence type="ECO:0000256" key="3">
    <source>
        <dbReference type="ARBA" id="ARBA00022448"/>
    </source>
</evidence>
<dbReference type="GO" id="GO:0022904">
    <property type="term" value="P:respiratory electron transport chain"/>
    <property type="evidence" value="ECO:0007669"/>
    <property type="project" value="InterPro"/>
</dbReference>
<dbReference type="GO" id="GO:0005886">
    <property type="term" value="C:plasma membrane"/>
    <property type="evidence" value="ECO:0007669"/>
    <property type="project" value="UniProtKB-SubCell"/>
</dbReference>
<evidence type="ECO:0000313" key="15">
    <source>
        <dbReference type="Proteomes" id="UP000326061"/>
    </source>
</evidence>
<keyword evidence="15" id="KW-1185">Reference proteome</keyword>
<dbReference type="PRINTS" id="PR00161">
    <property type="entry name" value="NIHGNASECYTB"/>
</dbReference>
<evidence type="ECO:0000256" key="10">
    <source>
        <dbReference type="ARBA" id="ARBA00023004"/>
    </source>
</evidence>
<evidence type="ECO:0000259" key="13">
    <source>
        <dbReference type="Pfam" id="PF01292"/>
    </source>
</evidence>
<keyword evidence="11 12" id="KW-0472">Membrane</keyword>
<feature type="domain" description="Cytochrome b561 bacterial/Ni-hydrogenase" evidence="13">
    <location>
        <begin position="3"/>
        <end position="187"/>
    </location>
</feature>
<evidence type="ECO:0000256" key="5">
    <source>
        <dbReference type="ARBA" id="ARBA00022617"/>
    </source>
</evidence>
<evidence type="ECO:0000256" key="2">
    <source>
        <dbReference type="ARBA" id="ARBA00008622"/>
    </source>
</evidence>
<sequence>MKYTLNFRIWHWLNAAVILGLLGTVFLRKTFLSYKTNAEILVSKLSDIGVDITIEQAKTIAKAIRAGMWEWHIILGYALAFLILYRIYLFFKDTSKVESFGSLTLHKKAVKISYYVVYATLLFMAISGFAIHFYEALGMSKEFAGGIKDIHELVFNIIMIFVPLHIAGVFIADIKDEHGLISTMVNGRTKENF</sequence>
<dbReference type="GO" id="GO:0009055">
    <property type="term" value="F:electron transfer activity"/>
    <property type="evidence" value="ECO:0007669"/>
    <property type="project" value="InterPro"/>
</dbReference>
<dbReference type="Gene3D" id="1.20.950.20">
    <property type="entry name" value="Transmembrane di-heme cytochromes, Chain C"/>
    <property type="match status" value="2"/>
</dbReference>
<keyword evidence="5" id="KW-0349">Heme</keyword>
<dbReference type="EMBL" id="CP041166">
    <property type="protein sequence ID" value="QFR43909.1"/>
    <property type="molecule type" value="Genomic_DNA"/>
</dbReference>
<dbReference type="PANTHER" id="PTHR30485:SF0">
    <property type="entry name" value="NI_FE-HYDROGENASE 1 B-TYPE CYTOCHROME SUBUNIT-RELATED"/>
    <property type="match status" value="1"/>
</dbReference>
<protein>
    <submittedName>
        <fullName evidence="14">Cytochrome b/b6 domain-containing protein</fullName>
    </submittedName>
</protein>
<dbReference type="PANTHER" id="PTHR30485">
    <property type="entry name" value="NI/FE-HYDROGENASE 1 B-TYPE CYTOCHROME SUBUNIT"/>
    <property type="match status" value="1"/>
</dbReference>
<evidence type="ECO:0000256" key="6">
    <source>
        <dbReference type="ARBA" id="ARBA00022692"/>
    </source>
</evidence>
<evidence type="ECO:0000256" key="1">
    <source>
        <dbReference type="ARBA" id="ARBA00004651"/>
    </source>
</evidence>
<feature type="transmembrane region" description="Helical" evidence="12">
    <location>
        <begin position="71"/>
        <end position="91"/>
    </location>
</feature>
<dbReference type="InterPro" id="IPR000516">
    <property type="entry name" value="Ni-dep_Hydgase_cyt-B"/>
</dbReference>
<evidence type="ECO:0000256" key="12">
    <source>
        <dbReference type="SAM" id="Phobius"/>
    </source>
</evidence>
<keyword evidence="3" id="KW-0813">Transport</keyword>
<keyword evidence="4" id="KW-1003">Cell membrane</keyword>
<evidence type="ECO:0000313" key="14">
    <source>
        <dbReference type="EMBL" id="QFR43909.1"/>
    </source>
</evidence>
<keyword evidence="6 12" id="KW-0812">Transmembrane</keyword>
<gene>
    <name evidence="14" type="ORF">FJR47_08285</name>
</gene>
<dbReference type="Pfam" id="PF01292">
    <property type="entry name" value="Ni_hydr_CYTB"/>
    <property type="match status" value="1"/>
</dbReference>
<keyword evidence="9 12" id="KW-1133">Transmembrane helix</keyword>
<organism evidence="14 15">
    <name type="scientific">Sulfurimonas xiamenensis</name>
    <dbReference type="NCBI Taxonomy" id="2590021"/>
    <lineage>
        <taxon>Bacteria</taxon>
        <taxon>Pseudomonadati</taxon>
        <taxon>Campylobacterota</taxon>
        <taxon>Epsilonproteobacteria</taxon>
        <taxon>Campylobacterales</taxon>
        <taxon>Sulfurimonadaceae</taxon>
        <taxon>Sulfurimonas</taxon>
    </lineage>
</organism>
<name>A0AAJ4A4S1_9BACT</name>
<dbReference type="InterPro" id="IPR051542">
    <property type="entry name" value="Hydrogenase_cytochrome"/>
</dbReference>
<keyword evidence="10" id="KW-0408">Iron</keyword>
<evidence type="ECO:0000256" key="8">
    <source>
        <dbReference type="ARBA" id="ARBA00022982"/>
    </source>
</evidence>
<dbReference type="InterPro" id="IPR016174">
    <property type="entry name" value="Di-haem_cyt_TM"/>
</dbReference>
<dbReference type="Proteomes" id="UP000326061">
    <property type="component" value="Chromosome"/>
</dbReference>